<organism evidence="1 2">
    <name type="scientific">Pontimicrobium aquaticum</name>
    <dbReference type="NCBI Taxonomy" id="2565367"/>
    <lineage>
        <taxon>Bacteria</taxon>
        <taxon>Pseudomonadati</taxon>
        <taxon>Bacteroidota</taxon>
        <taxon>Flavobacteriia</taxon>
        <taxon>Flavobacteriales</taxon>
        <taxon>Flavobacteriaceae</taxon>
        <taxon>Pontimicrobium</taxon>
    </lineage>
</organism>
<dbReference type="AlphaFoldDB" id="A0A4U0EJH0"/>
<sequence>MNIFNDLIQFYNSRNSENWNFAKHYVPEFFESKFIVHWDYGIIENFPFDKYPLKNETLAEINKRVKIEQEFNVLLKDEKLYKPISIKKLADRFNVPYSHKTTNLIPETPGTSFLDNLSLSKLKDSLKRLSENTKLNLLIYDSEEYNYHTDLEKEYIDVDLGKYFELQEIFGFQLDTCLFSENLEWCLTTAEEAPMLLGCKKEMESEIKKKIELELFKVENEQEMH</sequence>
<dbReference type="EMBL" id="SUPL01000014">
    <property type="protein sequence ID" value="TJY31597.1"/>
    <property type="molecule type" value="Genomic_DNA"/>
</dbReference>
<comment type="caution">
    <text evidence="1">The sequence shown here is derived from an EMBL/GenBank/DDBJ whole genome shotgun (WGS) entry which is preliminary data.</text>
</comment>
<evidence type="ECO:0000313" key="2">
    <source>
        <dbReference type="Proteomes" id="UP000307657"/>
    </source>
</evidence>
<keyword evidence="2" id="KW-1185">Reference proteome</keyword>
<proteinExistence type="predicted"/>
<dbReference type="Proteomes" id="UP000307657">
    <property type="component" value="Unassembled WGS sequence"/>
</dbReference>
<reference evidence="1 2" key="1">
    <citation type="submission" date="2019-04" db="EMBL/GenBank/DDBJ databases">
        <title>Lacinutrix sp. nov., isolated from marine water.</title>
        <authorList>
            <person name="Kim W."/>
        </authorList>
    </citation>
    <scope>NUCLEOTIDE SEQUENCE [LARGE SCALE GENOMIC DNA]</scope>
    <source>
        <strain evidence="1 2">CAU 1491</strain>
    </source>
</reference>
<dbReference type="RefSeq" id="WP_136844997.1">
    <property type="nucleotide sequence ID" value="NZ_SUPL01000014.1"/>
</dbReference>
<protein>
    <submittedName>
        <fullName evidence="1">Uncharacterized protein</fullName>
    </submittedName>
</protein>
<accession>A0A4U0EJH0</accession>
<gene>
    <name evidence="1" type="ORF">E5167_15075</name>
</gene>
<dbReference type="OrthoDB" id="1429913at2"/>
<evidence type="ECO:0000313" key="1">
    <source>
        <dbReference type="EMBL" id="TJY31597.1"/>
    </source>
</evidence>
<name>A0A4U0EJH0_9FLAO</name>